<reference evidence="2" key="3">
    <citation type="submission" date="2025-09" db="UniProtKB">
        <authorList>
            <consortium name="Ensembl"/>
        </authorList>
    </citation>
    <scope>IDENTIFICATION</scope>
</reference>
<feature type="domain" description="Reverse transcriptase zinc-binding" evidence="1">
    <location>
        <begin position="208"/>
        <end position="276"/>
    </location>
</feature>
<dbReference type="Proteomes" id="UP000694680">
    <property type="component" value="Chromosome 9"/>
</dbReference>
<dbReference type="Pfam" id="PF13966">
    <property type="entry name" value="zf-RVT"/>
    <property type="match status" value="1"/>
</dbReference>
<reference evidence="2" key="1">
    <citation type="submission" date="2020-06" db="EMBL/GenBank/DDBJ databases">
        <authorList>
            <consortium name="Wellcome Sanger Institute Data Sharing"/>
        </authorList>
    </citation>
    <scope>NUCLEOTIDE SEQUENCE [LARGE SCALE GENOMIC DNA]</scope>
</reference>
<name>A0A8C5ETB7_GOUWI</name>
<reference evidence="2" key="2">
    <citation type="submission" date="2025-08" db="UniProtKB">
        <authorList>
            <consortium name="Ensembl"/>
        </authorList>
    </citation>
    <scope>IDENTIFICATION</scope>
</reference>
<organism evidence="2 3">
    <name type="scientific">Gouania willdenowi</name>
    <name type="common">Blunt-snouted clingfish</name>
    <name type="synonym">Lepadogaster willdenowi</name>
    <dbReference type="NCBI Taxonomy" id="441366"/>
    <lineage>
        <taxon>Eukaryota</taxon>
        <taxon>Metazoa</taxon>
        <taxon>Chordata</taxon>
        <taxon>Craniata</taxon>
        <taxon>Vertebrata</taxon>
        <taxon>Euteleostomi</taxon>
        <taxon>Actinopterygii</taxon>
        <taxon>Neopterygii</taxon>
        <taxon>Teleostei</taxon>
        <taxon>Neoteleostei</taxon>
        <taxon>Acanthomorphata</taxon>
        <taxon>Ovalentaria</taxon>
        <taxon>Blenniimorphae</taxon>
        <taxon>Blenniiformes</taxon>
        <taxon>Gobiesocoidei</taxon>
        <taxon>Gobiesocidae</taxon>
        <taxon>Gobiesocinae</taxon>
        <taxon>Gouania</taxon>
    </lineage>
</organism>
<accession>A0A8C5ETB7</accession>
<dbReference type="InterPro" id="IPR026960">
    <property type="entry name" value="RVT-Znf"/>
</dbReference>
<keyword evidence="3" id="KW-1185">Reference proteome</keyword>
<dbReference type="AlphaFoldDB" id="A0A8C5ETB7"/>
<dbReference type="PANTHER" id="PTHR31635">
    <property type="entry name" value="REVERSE TRANSCRIPTASE DOMAIN-CONTAINING PROTEIN-RELATED"/>
    <property type="match status" value="1"/>
</dbReference>
<evidence type="ECO:0000313" key="3">
    <source>
        <dbReference type="Proteomes" id="UP000694680"/>
    </source>
</evidence>
<sequence>MVVLPRFLYIFQSIPICIPQLYFKKLDSIISSFIWAGKVPRISKKHLFKDKMNGGLSLPNFKLYYLAAHLNIFSFWRGCIPGIDLTEQPSWLLIEHLSCQRSCLPALLNSPTKIKNTVYKKNPIIQNSLKVWNQFLLLTRAPKMYLDTPICDNHAFFLDSVLAVKSYTKVAISTYYKVLLGVSSPSSHLFRVQWQEELGIEITEERWQDCIKNIYNSSINARHVLIQFRVVHRLHLSPSKMNKIYSNVSYLCAKCLNDPGTLSHVFLQCQKLQVFWDSI</sequence>
<dbReference type="PANTHER" id="PTHR31635:SF196">
    <property type="entry name" value="REVERSE TRANSCRIPTASE DOMAIN-CONTAINING PROTEIN-RELATED"/>
    <property type="match status" value="1"/>
</dbReference>
<evidence type="ECO:0000259" key="1">
    <source>
        <dbReference type="Pfam" id="PF13966"/>
    </source>
</evidence>
<evidence type="ECO:0000313" key="2">
    <source>
        <dbReference type="Ensembl" id="ENSGWIP00000026175.1"/>
    </source>
</evidence>
<dbReference type="Ensembl" id="ENSGWIT00000028584.1">
    <property type="protein sequence ID" value="ENSGWIP00000026175.1"/>
    <property type="gene ID" value="ENSGWIG00000013734.1"/>
</dbReference>
<proteinExistence type="predicted"/>
<protein>
    <recommendedName>
        <fullName evidence="1">Reverse transcriptase zinc-binding domain-containing protein</fullName>
    </recommendedName>
</protein>